<dbReference type="GO" id="GO:0050532">
    <property type="term" value="F:2-phosphosulfolactate phosphatase activity"/>
    <property type="evidence" value="ECO:0007669"/>
    <property type="project" value="UniProtKB-EC"/>
</dbReference>
<dbReference type="Pfam" id="PF04029">
    <property type="entry name" value="2-ph_phosp"/>
    <property type="match status" value="1"/>
</dbReference>
<proteinExistence type="inferred from homology"/>
<protein>
    <recommendedName>
        <fullName evidence="4">Probable 2-phosphosulfolactate phosphatase</fullName>
        <ecNumber evidence="3">3.1.3.71</ecNumber>
    </recommendedName>
</protein>
<evidence type="ECO:0000256" key="7">
    <source>
        <dbReference type="ARBA" id="ARBA00033711"/>
    </source>
</evidence>
<evidence type="ECO:0000313" key="9">
    <source>
        <dbReference type="Proteomes" id="UP001223586"/>
    </source>
</evidence>
<comment type="caution">
    <text evidence="8">The sequence shown here is derived from an EMBL/GenBank/DDBJ whole genome shotgun (WGS) entry which is preliminary data.</text>
</comment>
<dbReference type="EC" id="3.1.3.71" evidence="3"/>
<evidence type="ECO:0000256" key="5">
    <source>
        <dbReference type="ARBA" id="ARBA00022801"/>
    </source>
</evidence>
<dbReference type="PANTHER" id="PTHR37311:SF1">
    <property type="entry name" value="2-PHOSPHOSULFOLACTATE PHOSPHATASE-RELATED"/>
    <property type="match status" value="1"/>
</dbReference>
<dbReference type="InterPro" id="IPR036702">
    <property type="entry name" value="ComB-like_sf"/>
</dbReference>
<evidence type="ECO:0000256" key="1">
    <source>
        <dbReference type="ARBA" id="ARBA00001946"/>
    </source>
</evidence>
<dbReference type="RefSeq" id="WP_307227491.1">
    <property type="nucleotide sequence ID" value="NZ_JAUSTT010000005.1"/>
</dbReference>
<dbReference type="PANTHER" id="PTHR37311">
    <property type="entry name" value="2-PHOSPHOSULFOLACTATE PHOSPHATASE-RELATED"/>
    <property type="match status" value="1"/>
</dbReference>
<evidence type="ECO:0000313" key="8">
    <source>
        <dbReference type="EMBL" id="MDQ0175294.1"/>
    </source>
</evidence>
<name>A0ABT9WQC3_9BACI</name>
<keyword evidence="5 8" id="KW-0378">Hydrolase</keyword>
<keyword evidence="6" id="KW-0460">Magnesium</keyword>
<dbReference type="SUPFAM" id="SSF142823">
    <property type="entry name" value="ComB-like"/>
    <property type="match status" value="1"/>
</dbReference>
<comment type="similarity">
    <text evidence="2">Belongs to the ComB family.</text>
</comment>
<dbReference type="EMBL" id="JAUSTT010000005">
    <property type="protein sequence ID" value="MDQ0175294.1"/>
    <property type="molecule type" value="Genomic_DNA"/>
</dbReference>
<reference evidence="8 9" key="1">
    <citation type="submission" date="2023-07" db="EMBL/GenBank/DDBJ databases">
        <title>Genomic Encyclopedia of Type Strains, Phase IV (KMG-IV): sequencing the most valuable type-strain genomes for metagenomic binning, comparative biology and taxonomic classification.</title>
        <authorList>
            <person name="Goeker M."/>
        </authorList>
    </citation>
    <scope>NUCLEOTIDE SEQUENCE [LARGE SCALE GENOMIC DNA]</scope>
    <source>
        <strain evidence="8 9">DSM 23837</strain>
    </source>
</reference>
<evidence type="ECO:0000256" key="6">
    <source>
        <dbReference type="ARBA" id="ARBA00022842"/>
    </source>
</evidence>
<evidence type="ECO:0000256" key="2">
    <source>
        <dbReference type="ARBA" id="ARBA00009997"/>
    </source>
</evidence>
<organism evidence="8 9">
    <name type="scientific">Bacillus chungangensis</name>
    <dbReference type="NCBI Taxonomy" id="587633"/>
    <lineage>
        <taxon>Bacteria</taxon>
        <taxon>Bacillati</taxon>
        <taxon>Bacillota</taxon>
        <taxon>Bacilli</taxon>
        <taxon>Bacillales</taxon>
        <taxon>Bacillaceae</taxon>
        <taxon>Bacillus</taxon>
    </lineage>
</organism>
<dbReference type="Proteomes" id="UP001223586">
    <property type="component" value="Unassembled WGS sequence"/>
</dbReference>
<dbReference type="Gene3D" id="3.90.1560.10">
    <property type="entry name" value="ComB-like"/>
    <property type="match status" value="1"/>
</dbReference>
<gene>
    <name evidence="8" type="ORF">J2S08_001128</name>
</gene>
<accession>A0ABT9WQC3</accession>
<sequence>MPTIHLLFKKEEIDAVKMKENKVAVILDILLATSTITACLYGGAKKIIAVRHKEEALEEIKHLKKGSFCLVGEYKGKTMEGFLDPTPRQLEKLINGKTVVLSTTNGTVAIRKAASAKQVYIASLLNGSAIAKHIAFAHQKETIIVVCAGSQHQFCLEDFYGAGYFIDQLVSASSGHWELTDAANAALLFFKNSEAPTAILKASKVGEMLIQNGLEEEIAFISRLGIMPIVPYVCDGNMIIKTVQG</sequence>
<dbReference type="InterPro" id="IPR005238">
    <property type="entry name" value="ComB-like"/>
</dbReference>
<evidence type="ECO:0000256" key="3">
    <source>
        <dbReference type="ARBA" id="ARBA00012953"/>
    </source>
</evidence>
<keyword evidence="9" id="KW-1185">Reference proteome</keyword>
<comment type="cofactor">
    <cofactor evidence="1">
        <name>Mg(2+)</name>
        <dbReference type="ChEBI" id="CHEBI:18420"/>
    </cofactor>
</comment>
<evidence type="ECO:0000256" key="4">
    <source>
        <dbReference type="ARBA" id="ARBA00021948"/>
    </source>
</evidence>
<comment type="catalytic activity">
    <reaction evidence="7">
        <text>(2R)-O-phospho-3-sulfolactate + H2O = (2R)-3-sulfolactate + phosphate</text>
        <dbReference type="Rhea" id="RHEA:23416"/>
        <dbReference type="ChEBI" id="CHEBI:15377"/>
        <dbReference type="ChEBI" id="CHEBI:15597"/>
        <dbReference type="ChEBI" id="CHEBI:43474"/>
        <dbReference type="ChEBI" id="CHEBI:58738"/>
        <dbReference type="EC" id="3.1.3.71"/>
    </reaction>
</comment>